<organism evidence="1">
    <name type="scientific">Pseudomonas phage HRDY3</name>
    <dbReference type="NCBI Taxonomy" id="3236930"/>
    <lineage>
        <taxon>Viruses</taxon>
    </lineage>
</organism>
<dbReference type="EMBL" id="PQ015379">
    <property type="protein sequence ID" value="XDJ15381.1"/>
    <property type="molecule type" value="Genomic_DNA"/>
</dbReference>
<evidence type="ECO:0000313" key="1">
    <source>
        <dbReference type="EMBL" id="XDJ15381.1"/>
    </source>
</evidence>
<reference evidence="1" key="1">
    <citation type="submission" date="2024-07" db="EMBL/GenBank/DDBJ databases">
        <authorList>
            <person name="Bringhurst R.M."/>
            <person name="Homer T.E."/>
        </authorList>
    </citation>
    <scope>NUCLEOTIDE SEQUENCE</scope>
</reference>
<name>A0AB39CEP9_9VIRU</name>
<proteinExistence type="predicted"/>
<protein>
    <submittedName>
        <fullName evidence="1">Uncharacterized protein</fullName>
    </submittedName>
</protein>
<accession>A0AB39CEP9</accession>
<sequence length="81" mass="9498">MGMERSQIDILFDERGNLRQGMKGDVLFDGTGHINLPVYRALQERMMDSMPLAHTDMARLFYAVEAQNKTERKFPAKFFWK</sequence>